<dbReference type="EMBL" id="CAJNRD030001124">
    <property type="protein sequence ID" value="CAG5109245.1"/>
    <property type="molecule type" value="Genomic_DNA"/>
</dbReference>
<dbReference type="EC" id="3.4.21.1" evidence="8"/>
<dbReference type="GO" id="GO:0005576">
    <property type="term" value="C:extracellular region"/>
    <property type="evidence" value="ECO:0007669"/>
    <property type="project" value="UniProtKB-SubCell"/>
</dbReference>
<keyword evidence="6 9" id="KW-0720">Serine protease</keyword>
<feature type="chain" id="PRO_5035243240" description="chymotrypsin" evidence="10">
    <location>
        <begin position="16"/>
        <end position="242"/>
    </location>
</feature>
<evidence type="ECO:0000256" key="4">
    <source>
        <dbReference type="ARBA" id="ARBA00022670"/>
    </source>
</evidence>
<evidence type="ECO:0000313" key="12">
    <source>
        <dbReference type="EMBL" id="CAG5109245.1"/>
    </source>
</evidence>
<dbReference type="PROSITE" id="PS50240">
    <property type="entry name" value="TRYPSIN_DOM"/>
    <property type="match status" value="1"/>
</dbReference>
<evidence type="ECO:0000256" key="8">
    <source>
        <dbReference type="ARBA" id="ARBA00044036"/>
    </source>
</evidence>
<feature type="domain" description="Peptidase S1" evidence="11">
    <location>
        <begin position="21"/>
        <end position="242"/>
    </location>
</feature>
<dbReference type="PRINTS" id="PR00722">
    <property type="entry name" value="CHYMOTRYPSIN"/>
</dbReference>
<dbReference type="AlphaFoldDB" id="A0A8J2HRC4"/>
<dbReference type="OrthoDB" id="60866at2759"/>
<keyword evidence="5 9" id="KW-0378">Hydrolase</keyword>
<dbReference type="PANTHER" id="PTHR24276">
    <property type="entry name" value="POLYSERASE-RELATED"/>
    <property type="match status" value="1"/>
</dbReference>
<dbReference type="SUPFAM" id="SSF50494">
    <property type="entry name" value="Trypsin-like serine proteases"/>
    <property type="match status" value="1"/>
</dbReference>
<dbReference type="PROSITE" id="PS00135">
    <property type="entry name" value="TRYPSIN_SER"/>
    <property type="match status" value="1"/>
</dbReference>
<gene>
    <name evidence="12" type="ORF">HICCMSTLAB_LOCUS13881</name>
</gene>
<dbReference type="InterPro" id="IPR018114">
    <property type="entry name" value="TRYPSIN_HIS"/>
</dbReference>
<keyword evidence="13" id="KW-1185">Reference proteome</keyword>
<dbReference type="FunFam" id="2.40.10.10:FF:000047">
    <property type="entry name" value="Trypsin eta"/>
    <property type="match status" value="1"/>
</dbReference>
<dbReference type="InterPro" id="IPR001314">
    <property type="entry name" value="Peptidase_S1A"/>
</dbReference>
<evidence type="ECO:0000256" key="7">
    <source>
        <dbReference type="ARBA" id="ARBA00023157"/>
    </source>
</evidence>
<dbReference type="InterPro" id="IPR050430">
    <property type="entry name" value="Peptidase_S1"/>
</dbReference>
<dbReference type="SMART" id="SM00020">
    <property type="entry name" value="Tryp_SPc"/>
    <property type="match status" value="1"/>
</dbReference>
<feature type="signal peptide" evidence="10">
    <location>
        <begin position="1"/>
        <end position="15"/>
    </location>
</feature>
<dbReference type="Proteomes" id="UP000786811">
    <property type="component" value="Unassembled WGS sequence"/>
</dbReference>
<dbReference type="GO" id="GO:0004252">
    <property type="term" value="F:serine-type endopeptidase activity"/>
    <property type="evidence" value="ECO:0007669"/>
    <property type="project" value="UniProtKB-EC"/>
</dbReference>
<evidence type="ECO:0000313" key="13">
    <source>
        <dbReference type="Proteomes" id="UP000786811"/>
    </source>
</evidence>
<organism evidence="12 13">
    <name type="scientific">Cotesia congregata</name>
    <name type="common">Parasitoid wasp</name>
    <name type="synonym">Apanteles congregatus</name>
    <dbReference type="NCBI Taxonomy" id="51543"/>
    <lineage>
        <taxon>Eukaryota</taxon>
        <taxon>Metazoa</taxon>
        <taxon>Ecdysozoa</taxon>
        <taxon>Arthropoda</taxon>
        <taxon>Hexapoda</taxon>
        <taxon>Insecta</taxon>
        <taxon>Pterygota</taxon>
        <taxon>Neoptera</taxon>
        <taxon>Endopterygota</taxon>
        <taxon>Hymenoptera</taxon>
        <taxon>Apocrita</taxon>
        <taxon>Ichneumonoidea</taxon>
        <taxon>Braconidae</taxon>
        <taxon>Microgastrinae</taxon>
        <taxon>Cotesia</taxon>
    </lineage>
</organism>
<dbReference type="CDD" id="cd00190">
    <property type="entry name" value="Tryp_SPc"/>
    <property type="match status" value="1"/>
</dbReference>
<accession>A0A8J2HRC4</accession>
<evidence type="ECO:0000256" key="10">
    <source>
        <dbReference type="SAM" id="SignalP"/>
    </source>
</evidence>
<comment type="caution">
    <text evidence="12">The sequence shown here is derived from an EMBL/GenBank/DDBJ whole genome shotgun (WGS) entry which is preliminary data.</text>
</comment>
<proteinExistence type="inferred from homology"/>
<keyword evidence="3" id="KW-0964">Secreted</keyword>
<evidence type="ECO:0000256" key="9">
    <source>
        <dbReference type="RuleBase" id="RU363034"/>
    </source>
</evidence>
<dbReference type="Pfam" id="PF00089">
    <property type="entry name" value="Trypsin"/>
    <property type="match status" value="1"/>
</dbReference>
<dbReference type="InterPro" id="IPR009003">
    <property type="entry name" value="Peptidase_S1_PA"/>
</dbReference>
<reference evidence="12" key="1">
    <citation type="submission" date="2021-04" db="EMBL/GenBank/DDBJ databases">
        <authorList>
            <person name="Chebbi M.A.C M."/>
        </authorList>
    </citation>
    <scope>NUCLEOTIDE SEQUENCE</scope>
</reference>
<keyword evidence="4 9" id="KW-0645">Protease</keyword>
<dbReference type="GO" id="GO:0016485">
    <property type="term" value="P:protein processing"/>
    <property type="evidence" value="ECO:0007669"/>
    <property type="project" value="UniProtKB-ARBA"/>
</dbReference>
<evidence type="ECO:0000256" key="1">
    <source>
        <dbReference type="ARBA" id="ARBA00004239"/>
    </source>
</evidence>
<dbReference type="InterPro" id="IPR033116">
    <property type="entry name" value="TRYPSIN_SER"/>
</dbReference>
<keyword evidence="7" id="KW-1015">Disulfide bond</keyword>
<sequence>MWFALLFLSVAAVNGVPTLRVVGSQDAPDGKYPYQVSLNVSGWHSCGGSIISNRFILTAAHCVLDVPKSFMTIIAGTNSLSKGGNVYKVDEIFIHDFSPSIFINDIALIRTASEIEFSGDKVQPIKLSEYNFHAHGDPVVFIGWGYTSDALGAKLPDKLQEINLKIYEQSECQKTWGDVPESQICTLTEKGEGACMGDSGGSLIADGVQIGIVSFGVPCAQGYPDVYTRVFYYAEWIKEIIS</sequence>
<comment type="subcellular location">
    <subcellularLocation>
        <location evidence="1">Secreted</location>
        <location evidence="1">Extracellular space</location>
    </subcellularLocation>
</comment>
<protein>
    <recommendedName>
        <fullName evidence="8">chymotrypsin</fullName>
        <ecNumber evidence="8">3.4.21.1</ecNumber>
    </recommendedName>
</protein>
<evidence type="ECO:0000259" key="11">
    <source>
        <dbReference type="PROSITE" id="PS50240"/>
    </source>
</evidence>
<keyword evidence="10" id="KW-0732">Signal</keyword>
<dbReference type="Gene3D" id="2.40.10.10">
    <property type="entry name" value="Trypsin-like serine proteases"/>
    <property type="match status" value="2"/>
</dbReference>
<dbReference type="PANTHER" id="PTHR24276:SF96">
    <property type="entry name" value="PEPTIDASE S1 DOMAIN-CONTAINING PROTEIN"/>
    <property type="match status" value="1"/>
</dbReference>
<evidence type="ECO:0000256" key="6">
    <source>
        <dbReference type="ARBA" id="ARBA00022825"/>
    </source>
</evidence>
<dbReference type="InterPro" id="IPR043504">
    <property type="entry name" value="Peptidase_S1_PA_chymotrypsin"/>
</dbReference>
<name>A0A8J2HRC4_COTCN</name>
<dbReference type="PROSITE" id="PS00134">
    <property type="entry name" value="TRYPSIN_HIS"/>
    <property type="match status" value="1"/>
</dbReference>
<evidence type="ECO:0000256" key="5">
    <source>
        <dbReference type="ARBA" id="ARBA00022801"/>
    </source>
</evidence>
<dbReference type="InterPro" id="IPR001254">
    <property type="entry name" value="Trypsin_dom"/>
</dbReference>
<comment type="similarity">
    <text evidence="2">Belongs to the peptidase S1 family.</text>
</comment>
<evidence type="ECO:0000256" key="2">
    <source>
        <dbReference type="ARBA" id="ARBA00007664"/>
    </source>
</evidence>
<evidence type="ECO:0000256" key="3">
    <source>
        <dbReference type="ARBA" id="ARBA00022525"/>
    </source>
</evidence>